<evidence type="ECO:0000256" key="3">
    <source>
        <dbReference type="ARBA" id="ARBA00022485"/>
    </source>
</evidence>
<dbReference type="InterPro" id="IPR006058">
    <property type="entry name" value="2Fe2S_fd_BS"/>
</dbReference>
<gene>
    <name evidence="13" type="ORF">CAL24_01920</name>
</gene>
<dbReference type="SUPFAM" id="SSF54292">
    <property type="entry name" value="2Fe-2S ferredoxin-like"/>
    <property type="match status" value="1"/>
</dbReference>
<dbReference type="InterPro" id="IPR001041">
    <property type="entry name" value="2Fe-2S_ferredoxin-type"/>
</dbReference>
<comment type="cofactor">
    <cofactor evidence="9">
        <name>[4Fe-4S] cluster</name>
        <dbReference type="ChEBI" id="CHEBI:49883"/>
    </cofactor>
    <text evidence="9">Binds 1 [4Fe-4S] cluster.</text>
</comment>
<comment type="cofactor">
    <cofactor evidence="9">
        <name>[2Fe-2S] cluster</name>
        <dbReference type="ChEBI" id="CHEBI:190135"/>
    </cofactor>
    <text evidence="9">Binds 1 [2Fe-2S] cluster.</text>
</comment>
<dbReference type="SUPFAM" id="SSF46548">
    <property type="entry name" value="alpha-helical ferredoxin"/>
    <property type="match status" value="1"/>
</dbReference>
<keyword evidence="6" id="KW-0560">Oxidoreductase</keyword>
<evidence type="ECO:0000256" key="8">
    <source>
        <dbReference type="ARBA" id="ARBA00023014"/>
    </source>
</evidence>
<dbReference type="PROSITE" id="PS00197">
    <property type="entry name" value="2FE2S_FER_1"/>
    <property type="match status" value="1"/>
</dbReference>
<organism evidence="13 14">
    <name type="scientific">Bordetella genomosp. 2</name>
    <dbReference type="NCBI Taxonomy" id="1983456"/>
    <lineage>
        <taxon>Bacteria</taxon>
        <taxon>Pseudomonadati</taxon>
        <taxon>Pseudomonadota</taxon>
        <taxon>Betaproteobacteria</taxon>
        <taxon>Burkholderiales</taxon>
        <taxon>Alcaligenaceae</taxon>
        <taxon>Bordetella</taxon>
    </lineage>
</organism>
<dbReference type="InterPro" id="IPR036010">
    <property type="entry name" value="2Fe-2S_ferredoxin-like_sf"/>
</dbReference>
<evidence type="ECO:0000256" key="6">
    <source>
        <dbReference type="ARBA" id="ARBA00023002"/>
    </source>
</evidence>
<proteinExistence type="inferred from homology"/>
<evidence type="ECO:0000256" key="4">
    <source>
        <dbReference type="ARBA" id="ARBA00022714"/>
    </source>
</evidence>
<evidence type="ECO:0000259" key="11">
    <source>
        <dbReference type="PROSITE" id="PS51085"/>
    </source>
</evidence>
<keyword evidence="14" id="KW-1185">Reference proteome</keyword>
<comment type="caution">
    <text evidence="13">The sequence shown here is derived from an EMBL/GenBank/DDBJ whole genome shotgun (WGS) entry which is preliminary data.</text>
</comment>
<dbReference type="InterPro" id="IPR012675">
    <property type="entry name" value="Beta-grasp_dom_sf"/>
</dbReference>
<dbReference type="Pfam" id="PF13085">
    <property type="entry name" value="Fer2_3"/>
    <property type="match status" value="1"/>
</dbReference>
<keyword evidence="4 9" id="KW-0001">2Fe-2S</keyword>
<evidence type="ECO:0000313" key="14">
    <source>
        <dbReference type="Proteomes" id="UP000215633"/>
    </source>
</evidence>
<accession>A0A261W8L0</accession>
<dbReference type="EC" id="1.3.5.1" evidence="9"/>
<protein>
    <recommendedName>
        <fullName evidence="9">Fumarate reductase iron-sulfur subunit</fullName>
        <ecNumber evidence="9">1.3.5.1</ecNumber>
    </recommendedName>
</protein>
<dbReference type="RefSeq" id="WP_028355043.1">
    <property type="nucleotide sequence ID" value="NZ_NEVT01000002.1"/>
</dbReference>
<dbReference type="GO" id="GO:0051539">
    <property type="term" value="F:4 iron, 4 sulfur cluster binding"/>
    <property type="evidence" value="ECO:0007669"/>
    <property type="project" value="UniProtKB-KW"/>
</dbReference>
<dbReference type="GO" id="GO:0022904">
    <property type="term" value="P:respiratory electron transport chain"/>
    <property type="evidence" value="ECO:0007669"/>
    <property type="project" value="TreeGrafter"/>
</dbReference>
<dbReference type="InterPro" id="IPR009051">
    <property type="entry name" value="Helical_ferredxn"/>
</dbReference>
<dbReference type="GO" id="GO:0051537">
    <property type="term" value="F:2 iron, 2 sulfur cluster binding"/>
    <property type="evidence" value="ECO:0007669"/>
    <property type="project" value="UniProtKB-KW"/>
</dbReference>
<comment type="pathway">
    <text evidence="1">Carbohydrate metabolism; tricarboxylic acid cycle; fumarate from succinate (bacterial route): step 1/1.</text>
</comment>
<dbReference type="PROSITE" id="PS51085">
    <property type="entry name" value="2FE2S_FER_2"/>
    <property type="match status" value="1"/>
</dbReference>
<dbReference type="InterPro" id="IPR025192">
    <property type="entry name" value="Succ_DH/fum_Rdtase_N"/>
</dbReference>
<dbReference type="Gene3D" id="3.10.20.30">
    <property type="match status" value="1"/>
</dbReference>
<comment type="catalytic activity">
    <reaction evidence="9">
        <text>a menaquinone + succinate = a menaquinol + fumarate</text>
        <dbReference type="Rhea" id="RHEA:27834"/>
        <dbReference type="Rhea" id="RHEA-COMP:9537"/>
        <dbReference type="Rhea" id="RHEA-COMP:9539"/>
        <dbReference type="ChEBI" id="CHEBI:16374"/>
        <dbReference type="ChEBI" id="CHEBI:18151"/>
        <dbReference type="ChEBI" id="CHEBI:29806"/>
        <dbReference type="ChEBI" id="CHEBI:30031"/>
        <dbReference type="EC" id="1.3.5.1"/>
    </reaction>
</comment>
<feature type="domain" description="2Fe-2S ferredoxin-type" evidence="11">
    <location>
        <begin position="11"/>
        <end position="97"/>
    </location>
</feature>
<dbReference type="Gene3D" id="1.10.1060.10">
    <property type="entry name" value="Alpha-helical ferredoxin"/>
    <property type="match status" value="1"/>
</dbReference>
<dbReference type="InterPro" id="IPR050573">
    <property type="entry name" value="SDH/FRD_Iron-Sulfur"/>
</dbReference>
<evidence type="ECO:0000259" key="12">
    <source>
        <dbReference type="PROSITE" id="PS51379"/>
    </source>
</evidence>
<comment type="similarity">
    <text evidence="2 9">Belongs to the succinate dehydrogenase/fumarate reductase iron-sulfur protein family.</text>
</comment>
<comment type="cofactor">
    <cofactor evidence="9">
        <name>[3Fe-4S] cluster</name>
        <dbReference type="ChEBI" id="CHEBI:21137"/>
    </cofactor>
    <text evidence="9">Binds 1 [3Fe-4S] cluster.</text>
</comment>
<feature type="domain" description="4Fe-4S ferredoxin-type" evidence="12">
    <location>
        <begin position="142"/>
        <end position="170"/>
    </location>
</feature>
<keyword evidence="8 9" id="KW-0411">Iron-sulfur</keyword>
<name>A0A261W8L0_9BORD</name>
<reference evidence="14" key="1">
    <citation type="submission" date="2017-05" db="EMBL/GenBank/DDBJ databases">
        <title>Complete and WGS of Bordetella genogroups.</title>
        <authorList>
            <person name="Spilker T."/>
            <person name="Lipuma J."/>
        </authorList>
    </citation>
    <scope>NUCLEOTIDE SEQUENCE [LARGE SCALE GENOMIC DNA]</scope>
    <source>
        <strain evidence="14">AU8256</strain>
    </source>
</reference>
<keyword evidence="5 9" id="KW-0479">Metal-binding</keyword>
<evidence type="ECO:0000256" key="5">
    <source>
        <dbReference type="ARBA" id="ARBA00022723"/>
    </source>
</evidence>
<dbReference type="GO" id="GO:0046872">
    <property type="term" value="F:metal ion binding"/>
    <property type="evidence" value="ECO:0007669"/>
    <property type="project" value="UniProtKB-KW"/>
</dbReference>
<dbReference type="PROSITE" id="PS51379">
    <property type="entry name" value="4FE4S_FER_2"/>
    <property type="match status" value="1"/>
</dbReference>
<dbReference type="PANTHER" id="PTHR11921">
    <property type="entry name" value="SUCCINATE DEHYDROGENASE IRON-SULFUR PROTEIN"/>
    <property type="match status" value="1"/>
</dbReference>
<evidence type="ECO:0000256" key="10">
    <source>
        <dbReference type="SAM" id="MobiDB-lite"/>
    </source>
</evidence>
<feature type="region of interest" description="Disordered" evidence="10">
    <location>
        <begin position="245"/>
        <end position="266"/>
    </location>
</feature>
<dbReference type="InterPro" id="IPR017896">
    <property type="entry name" value="4Fe4S_Fe-S-bd"/>
</dbReference>
<dbReference type="InterPro" id="IPR004489">
    <property type="entry name" value="Succ_DH/fum_Rdtase_Fe-S"/>
</dbReference>
<dbReference type="EMBL" id="NEVT01000002">
    <property type="protein sequence ID" value="OZI82698.1"/>
    <property type="molecule type" value="Genomic_DNA"/>
</dbReference>
<keyword evidence="3 9" id="KW-0004">4Fe-4S</keyword>
<keyword evidence="7 9" id="KW-0408">Iron</keyword>
<evidence type="ECO:0000256" key="7">
    <source>
        <dbReference type="ARBA" id="ARBA00023004"/>
    </source>
</evidence>
<dbReference type="NCBIfam" id="TIGR00384">
    <property type="entry name" value="dhsB"/>
    <property type="match status" value="1"/>
</dbReference>
<dbReference type="Pfam" id="PF13183">
    <property type="entry name" value="Fer4_8"/>
    <property type="match status" value="1"/>
</dbReference>
<dbReference type="AlphaFoldDB" id="A0A261W8L0"/>
<evidence type="ECO:0000313" key="13">
    <source>
        <dbReference type="EMBL" id="OZI82698.1"/>
    </source>
</evidence>
<dbReference type="PANTHER" id="PTHR11921:SF29">
    <property type="entry name" value="SUCCINATE DEHYDROGENASE [UBIQUINONE] IRON-SULFUR SUBUNIT, MITOCHONDRIAL"/>
    <property type="match status" value="1"/>
</dbReference>
<evidence type="ECO:0000256" key="9">
    <source>
        <dbReference type="RuleBase" id="RU361237"/>
    </source>
</evidence>
<dbReference type="GO" id="GO:0051538">
    <property type="term" value="F:3 iron, 4 sulfur cluster binding"/>
    <property type="evidence" value="ECO:0007669"/>
    <property type="project" value="UniProtKB-KW"/>
</dbReference>
<dbReference type="GO" id="GO:0008177">
    <property type="term" value="F:succinate dehydrogenase (quinone) activity"/>
    <property type="evidence" value="ECO:0007669"/>
    <property type="project" value="UniProtKB-EC"/>
</dbReference>
<dbReference type="Proteomes" id="UP000215633">
    <property type="component" value="Unassembled WGS sequence"/>
</dbReference>
<evidence type="ECO:0000256" key="1">
    <source>
        <dbReference type="ARBA" id="ARBA00004894"/>
    </source>
</evidence>
<dbReference type="GO" id="GO:0009055">
    <property type="term" value="F:electron transfer activity"/>
    <property type="evidence" value="ECO:0007669"/>
    <property type="project" value="InterPro"/>
</dbReference>
<dbReference type="CDD" id="cd00207">
    <property type="entry name" value="fer2"/>
    <property type="match status" value="1"/>
</dbReference>
<sequence length="266" mass="28410">MSDQHPSLGVLQVSVWRGGAHGEFQQFEVPRRDSQTVLDVATHIQRHLDPTLSYRYACRVGMCGSCAMTVNGVARWTCRTHVARVARAGRIELAPLANLPVVKDLVTDMAPFFDKWQRAQGRYAGATGRHDPVARVDPASPARRAADAGIECIGCGVCYASCDVVSWKPQFLGPAALNRAWTLVNDERDTAGARRLAAVAGDAGCHACHTQGSCTVRCPKGIAPTAAIAGLKRVTARAALRGELDGTEDTVQDRAGRDAGVSEVLP</sequence>
<dbReference type="GO" id="GO:0006099">
    <property type="term" value="P:tricarboxylic acid cycle"/>
    <property type="evidence" value="ECO:0007669"/>
    <property type="project" value="InterPro"/>
</dbReference>
<evidence type="ECO:0000256" key="2">
    <source>
        <dbReference type="ARBA" id="ARBA00009433"/>
    </source>
</evidence>
<keyword evidence="9" id="KW-0003">3Fe-4S</keyword>